<dbReference type="Pfam" id="PF03992">
    <property type="entry name" value="ABM"/>
    <property type="match status" value="1"/>
</dbReference>
<organism evidence="2 3">
    <name type="scientific">Roseicitreum antarcticum</name>
    <dbReference type="NCBI Taxonomy" id="564137"/>
    <lineage>
        <taxon>Bacteria</taxon>
        <taxon>Pseudomonadati</taxon>
        <taxon>Pseudomonadota</taxon>
        <taxon>Alphaproteobacteria</taxon>
        <taxon>Rhodobacterales</taxon>
        <taxon>Paracoccaceae</taxon>
        <taxon>Roseicitreum</taxon>
    </lineage>
</organism>
<dbReference type="GO" id="GO:0005829">
    <property type="term" value="C:cytosol"/>
    <property type="evidence" value="ECO:0007669"/>
    <property type="project" value="TreeGrafter"/>
</dbReference>
<dbReference type="PANTHER" id="PTHR33336:SF1">
    <property type="entry name" value="(4S)-4-HYDROXY-5-PHOSPHONOOXYPENTANE-2,3-DIONE ISOMERASE"/>
    <property type="match status" value="1"/>
</dbReference>
<gene>
    <name evidence="2" type="ORF">SAMN04488238_105234</name>
</gene>
<proteinExistence type="predicted"/>
<dbReference type="OrthoDB" id="287932at2"/>
<dbReference type="EMBL" id="FNOM01000005">
    <property type="protein sequence ID" value="SDX11947.1"/>
    <property type="molecule type" value="Genomic_DNA"/>
</dbReference>
<dbReference type="PROSITE" id="PS51725">
    <property type="entry name" value="ABM"/>
    <property type="match status" value="1"/>
</dbReference>
<protein>
    <submittedName>
        <fullName evidence="2">Autoinducer 2-degrading protein</fullName>
    </submittedName>
</protein>
<dbReference type="SUPFAM" id="SSF54909">
    <property type="entry name" value="Dimeric alpha+beta barrel"/>
    <property type="match status" value="1"/>
</dbReference>
<dbReference type="Gene3D" id="3.30.70.100">
    <property type="match status" value="1"/>
</dbReference>
<accession>A0A1H2Z3N8</accession>
<feature type="domain" description="ABM" evidence="1">
    <location>
        <begin position="2"/>
        <end position="90"/>
    </location>
</feature>
<evidence type="ECO:0000313" key="3">
    <source>
        <dbReference type="Proteomes" id="UP000198539"/>
    </source>
</evidence>
<dbReference type="InterPro" id="IPR050744">
    <property type="entry name" value="AI-2_Isomerase_LsrG"/>
</dbReference>
<dbReference type="AlphaFoldDB" id="A0A1H2Z3N8"/>
<reference evidence="2 3" key="1">
    <citation type="submission" date="2016-10" db="EMBL/GenBank/DDBJ databases">
        <authorList>
            <person name="de Groot N.N."/>
        </authorList>
    </citation>
    <scope>NUCLEOTIDE SEQUENCE [LARGE SCALE GENOMIC DNA]</scope>
    <source>
        <strain evidence="2 3">CGMCC 1.8894</strain>
    </source>
</reference>
<dbReference type="PANTHER" id="PTHR33336">
    <property type="entry name" value="QUINOL MONOOXYGENASE YGIN-RELATED"/>
    <property type="match status" value="1"/>
</dbReference>
<dbReference type="InterPro" id="IPR007138">
    <property type="entry name" value="ABM_dom"/>
</dbReference>
<dbReference type="STRING" id="564137.SAMN04488238_105234"/>
<dbReference type="RefSeq" id="WP_092888886.1">
    <property type="nucleotide sequence ID" value="NZ_CP061502.1"/>
</dbReference>
<dbReference type="GO" id="GO:0016491">
    <property type="term" value="F:oxidoreductase activity"/>
    <property type="evidence" value="ECO:0007669"/>
    <property type="project" value="TreeGrafter"/>
</dbReference>
<evidence type="ECO:0000313" key="2">
    <source>
        <dbReference type="EMBL" id="SDX11947.1"/>
    </source>
</evidence>
<dbReference type="Proteomes" id="UP000198539">
    <property type="component" value="Unassembled WGS sequence"/>
</dbReference>
<keyword evidence="3" id="KW-1185">Reference proteome</keyword>
<dbReference type="InterPro" id="IPR011008">
    <property type="entry name" value="Dimeric_a/b-barrel"/>
</dbReference>
<name>A0A1H2Z3N8_9RHOB</name>
<evidence type="ECO:0000259" key="1">
    <source>
        <dbReference type="PROSITE" id="PS51725"/>
    </source>
</evidence>
<sequence length="106" mass="12134">MYVQMVHIHVKPDRIGDFLDAFRINFEGTRTEPGNLRFDVLQDPDDETRFSIFEIFTDAAALDAHRETAHYRETVALLDDIMTGARSKSLYRLVMSDLTDGDGLKP</sequence>